<evidence type="ECO:0000313" key="8">
    <source>
        <dbReference type="Proteomes" id="UP000580568"/>
    </source>
</evidence>
<dbReference type="Proteomes" id="UP000580568">
    <property type="component" value="Unassembled WGS sequence"/>
</dbReference>
<dbReference type="InterPro" id="IPR000795">
    <property type="entry name" value="T_Tr_GTP-bd_dom"/>
</dbReference>
<name>A0A6V8SUG5_9CLOT</name>
<dbReference type="CDD" id="cd04170">
    <property type="entry name" value="EF-G_bact"/>
    <property type="match status" value="1"/>
</dbReference>
<dbReference type="SUPFAM" id="SSF54211">
    <property type="entry name" value="Ribosomal protein S5 domain 2-like"/>
    <property type="match status" value="1"/>
</dbReference>
<dbReference type="InterPro" id="IPR009022">
    <property type="entry name" value="EFG_III"/>
</dbReference>
<dbReference type="FunFam" id="3.30.230.10:FF:000003">
    <property type="entry name" value="Elongation factor G"/>
    <property type="match status" value="1"/>
</dbReference>
<organism evidence="7 8">
    <name type="scientific">Clostridium fungisolvens</name>
    <dbReference type="NCBI Taxonomy" id="1604897"/>
    <lineage>
        <taxon>Bacteria</taxon>
        <taxon>Bacillati</taxon>
        <taxon>Bacillota</taxon>
        <taxon>Clostridia</taxon>
        <taxon>Eubacteriales</taxon>
        <taxon>Clostridiaceae</taxon>
        <taxon>Clostridium</taxon>
    </lineage>
</organism>
<dbReference type="InterPro" id="IPR005225">
    <property type="entry name" value="Small_GTP-bd"/>
</dbReference>
<evidence type="ECO:0000256" key="3">
    <source>
        <dbReference type="ARBA" id="ARBA00022741"/>
    </source>
</evidence>
<dbReference type="InterPro" id="IPR047872">
    <property type="entry name" value="EFG_IV"/>
</dbReference>
<dbReference type="InterPro" id="IPR027417">
    <property type="entry name" value="P-loop_NTPase"/>
</dbReference>
<dbReference type="InterPro" id="IPR009000">
    <property type="entry name" value="Transl_B-barrel_sf"/>
</dbReference>
<dbReference type="Pfam" id="PF14492">
    <property type="entry name" value="EFG_III"/>
    <property type="match status" value="1"/>
</dbReference>
<gene>
    <name evidence="7" type="ORF">bsdtw1_04757</name>
</gene>
<dbReference type="Pfam" id="PF00679">
    <property type="entry name" value="EFG_C"/>
    <property type="match status" value="1"/>
</dbReference>
<dbReference type="Gene3D" id="3.30.70.240">
    <property type="match status" value="1"/>
</dbReference>
<reference evidence="7 8" key="1">
    <citation type="submission" date="2020-07" db="EMBL/GenBank/DDBJ databases">
        <title>A new beta-1,3-glucan-decomposing anaerobic bacterium isolated from anoxic soil subjected to biological soil disinfestation.</title>
        <authorList>
            <person name="Ueki A."/>
            <person name="Tonouchi A."/>
        </authorList>
    </citation>
    <scope>NUCLEOTIDE SEQUENCE [LARGE SCALE GENOMIC DNA]</scope>
    <source>
        <strain evidence="7 8">TW1</strain>
    </source>
</reference>
<dbReference type="CDD" id="cd03713">
    <property type="entry name" value="EFG_mtEFG_C"/>
    <property type="match status" value="1"/>
</dbReference>
<proteinExistence type="inferred from homology"/>
<dbReference type="GO" id="GO:0005525">
    <property type="term" value="F:GTP binding"/>
    <property type="evidence" value="ECO:0007669"/>
    <property type="project" value="UniProtKB-UniRule"/>
</dbReference>
<dbReference type="SUPFAM" id="SSF54980">
    <property type="entry name" value="EF-G C-terminal domain-like"/>
    <property type="match status" value="2"/>
</dbReference>
<dbReference type="AlphaFoldDB" id="A0A6V8SUG5"/>
<dbReference type="SUPFAM" id="SSF50447">
    <property type="entry name" value="Translation proteins"/>
    <property type="match status" value="1"/>
</dbReference>
<dbReference type="CDD" id="cd16262">
    <property type="entry name" value="EFG_III"/>
    <property type="match status" value="1"/>
</dbReference>
<dbReference type="Gene3D" id="3.40.50.300">
    <property type="entry name" value="P-loop containing nucleotide triphosphate hydrolases"/>
    <property type="match status" value="1"/>
</dbReference>
<dbReference type="PANTHER" id="PTHR43261:SF6">
    <property type="entry name" value="ELONGATION FACTOR G-LIKE PROTEIN"/>
    <property type="match status" value="1"/>
</dbReference>
<dbReference type="FunFam" id="3.30.70.240:FF:000001">
    <property type="entry name" value="Elongation factor G"/>
    <property type="match status" value="1"/>
</dbReference>
<dbReference type="Pfam" id="PF22042">
    <property type="entry name" value="EF-G_D2"/>
    <property type="match status" value="1"/>
</dbReference>
<dbReference type="InterPro" id="IPR000640">
    <property type="entry name" value="EFG_V-like"/>
</dbReference>
<dbReference type="GO" id="GO:0003924">
    <property type="term" value="F:GTPase activity"/>
    <property type="evidence" value="ECO:0007669"/>
    <property type="project" value="InterPro"/>
</dbReference>
<dbReference type="InterPro" id="IPR005517">
    <property type="entry name" value="Transl_elong_EFG/EF2_IV"/>
</dbReference>
<protein>
    <recommendedName>
        <fullName evidence="2 5">Elongation factor G</fullName>
    </recommendedName>
</protein>
<dbReference type="GO" id="GO:0032790">
    <property type="term" value="P:ribosome disassembly"/>
    <property type="evidence" value="ECO:0007669"/>
    <property type="project" value="TreeGrafter"/>
</dbReference>
<dbReference type="InterPro" id="IPR035649">
    <property type="entry name" value="EFG_V"/>
</dbReference>
<dbReference type="SUPFAM" id="SSF52540">
    <property type="entry name" value="P-loop containing nucleoside triphosphate hydrolases"/>
    <property type="match status" value="1"/>
</dbReference>
<dbReference type="CDD" id="cd01434">
    <property type="entry name" value="EFG_mtEFG1_IV"/>
    <property type="match status" value="1"/>
</dbReference>
<sequence length="698" mass="77614">MKDYKTDNLRNVGIIGHSSSGKTALAEALLYYTKTIDRLGKIEEGTTTSDYDVEEKKRGISLSASVIPFEWNDKKINLVDIPGYFDFVGEEIQGIRAIDVSMIVVCGAAGIQVGTEKAWEYCNKMKLPRAFFINKLDRENSDYDKVLADLKSKFGITVVPIQYPIGKESEFTGVIDVIKRKVKVHDRKNNKVELKEVPEEYLDKVQECKQMIMEAVAETDEELLDKYFSEGELTDEEIYRGLINGCCTGEIAPVMCGSSLEVIGMGALIEDIVGCFPSPDKMVRSGYKKLNDNNNPVKIDDEKPFSAFVFKTVADPFVGKLSIFRVLTGKAVADSIVYNSSKERNEKMGNLYFLRGKNQMPTKEVTAGDIGAVAKLQYTATGDTICDSNNKVIYEPMEFPDPVISMAVLPKSKGDEDKISSALTKLLEEDPTFRVSRDVENAETIISGVGETHLDVIASKLKNKFGAEVILQNPKVPYRETIKGIADVQGKHKKQSGGHGQYGDVKIKFEPRNDGYDELQFVDQVVGGVVPRNYIPAVEKGLKDCILHGVLAGYPVIRLRATLHDGSYHPVDSSEMAFKIAASLAYKKGVEMAKPILLEPIMHLEVMVPSDYMGDVIGDINKKRGRVLGMEPVDGMEKVTAEVPMAELFKYATDLRSISQARGSFRCNFERYEEVPALEADKIIENSKKLRELRSEAL</sequence>
<keyword evidence="3" id="KW-0547">Nucleotide-binding</keyword>
<evidence type="ECO:0000256" key="2">
    <source>
        <dbReference type="ARBA" id="ARBA00017872"/>
    </source>
</evidence>
<dbReference type="RefSeq" id="WP_183280020.1">
    <property type="nucleotide sequence ID" value="NZ_BLZR01000003.1"/>
</dbReference>
<dbReference type="Gene3D" id="2.40.30.10">
    <property type="entry name" value="Translation factors"/>
    <property type="match status" value="1"/>
</dbReference>
<dbReference type="NCBIfam" id="NF009381">
    <property type="entry name" value="PRK12740.1-5"/>
    <property type="match status" value="1"/>
</dbReference>
<dbReference type="SMART" id="SM00838">
    <property type="entry name" value="EFG_C"/>
    <property type="match status" value="1"/>
</dbReference>
<dbReference type="InterPro" id="IPR004540">
    <property type="entry name" value="Transl_elong_EFG/EF2"/>
</dbReference>
<keyword evidence="7" id="KW-0251">Elongation factor</keyword>
<dbReference type="NCBIfam" id="NF009379">
    <property type="entry name" value="PRK12740.1-3"/>
    <property type="match status" value="1"/>
</dbReference>
<dbReference type="InterPro" id="IPR041095">
    <property type="entry name" value="EFG_II"/>
</dbReference>
<evidence type="ECO:0000256" key="5">
    <source>
        <dbReference type="NCBIfam" id="TIGR00484"/>
    </source>
</evidence>
<keyword evidence="4" id="KW-0342">GTP-binding</keyword>
<dbReference type="PANTHER" id="PTHR43261">
    <property type="entry name" value="TRANSLATION ELONGATION FACTOR G-RELATED"/>
    <property type="match status" value="1"/>
</dbReference>
<evidence type="ECO:0000313" key="7">
    <source>
        <dbReference type="EMBL" id="GFP78523.1"/>
    </source>
</evidence>
<dbReference type="NCBIfam" id="TIGR00231">
    <property type="entry name" value="small_GTP"/>
    <property type="match status" value="1"/>
</dbReference>
<evidence type="ECO:0000256" key="4">
    <source>
        <dbReference type="ARBA" id="ARBA00023134"/>
    </source>
</evidence>
<dbReference type="GO" id="GO:0003746">
    <property type="term" value="F:translation elongation factor activity"/>
    <property type="evidence" value="ECO:0007669"/>
    <property type="project" value="UniProtKB-UniRule"/>
</dbReference>
<evidence type="ECO:0000256" key="1">
    <source>
        <dbReference type="ARBA" id="ARBA00005870"/>
    </source>
</evidence>
<dbReference type="Pfam" id="PF03764">
    <property type="entry name" value="EFG_IV"/>
    <property type="match status" value="1"/>
</dbReference>
<dbReference type="InterPro" id="IPR014721">
    <property type="entry name" value="Ribsml_uS5_D2-typ_fold_subgr"/>
</dbReference>
<dbReference type="NCBIfam" id="NF009891">
    <property type="entry name" value="PRK13351.1-1"/>
    <property type="match status" value="1"/>
</dbReference>
<dbReference type="Pfam" id="PF00009">
    <property type="entry name" value="GTP_EFTU"/>
    <property type="match status" value="1"/>
</dbReference>
<keyword evidence="8" id="KW-1185">Reference proteome</keyword>
<dbReference type="NCBIfam" id="TIGR00484">
    <property type="entry name" value="EF-G"/>
    <property type="match status" value="1"/>
</dbReference>
<dbReference type="PRINTS" id="PR00315">
    <property type="entry name" value="ELONGATNFCT"/>
</dbReference>
<dbReference type="Gene3D" id="3.30.70.870">
    <property type="entry name" value="Elongation Factor G (Translational Gtpase), domain 3"/>
    <property type="match status" value="1"/>
</dbReference>
<dbReference type="InterPro" id="IPR035647">
    <property type="entry name" value="EFG_III/V"/>
</dbReference>
<dbReference type="Gene3D" id="3.30.230.10">
    <property type="match status" value="1"/>
</dbReference>
<dbReference type="InterPro" id="IPR020568">
    <property type="entry name" value="Ribosomal_Su5_D2-typ_SF"/>
</dbReference>
<evidence type="ECO:0000259" key="6">
    <source>
        <dbReference type="PROSITE" id="PS51722"/>
    </source>
</evidence>
<accession>A0A6V8SUG5</accession>
<dbReference type="EMBL" id="BLZR01000003">
    <property type="protein sequence ID" value="GFP78523.1"/>
    <property type="molecule type" value="Genomic_DNA"/>
</dbReference>
<comment type="similarity">
    <text evidence="1">Belongs to the TRAFAC class translation factor GTPase superfamily. Classic translation factor GTPase family. EF-G/EF-2 subfamily.</text>
</comment>
<dbReference type="CDD" id="cd04088">
    <property type="entry name" value="EFG_mtEFG_II"/>
    <property type="match status" value="1"/>
</dbReference>
<comment type="caution">
    <text evidence="7">The sequence shown here is derived from an EMBL/GenBank/DDBJ whole genome shotgun (WGS) entry which is preliminary data.</text>
</comment>
<feature type="domain" description="Tr-type G" evidence="6">
    <location>
        <begin position="7"/>
        <end position="280"/>
    </location>
</feature>
<keyword evidence="7" id="KW-0648">Protein biosynthesis</keyword>
<dbReference type="PROSITE" id="PS51722">
    <property type="entry name" value="G_TR_2"/>
    <property type="match status" value="1"/>
</dbReference>
<dbReference type="SMART" id="SM00889">
    <property type="entry name" value="EFG_IV"/>
    <property type="match status" value="1"/>
</dbReference>
<dbReference type="InterPro" id="IPR053905">
    <property type="entry name" value="EF-G-like_DII"/>
</dbReference>